<dbReference type="HOGENOM" id="CLU_2013548_0_0_5"/>
<dbReference type="InterPro" id="IPR010845">
    <property type="entry name" value="FlaF"/>
</dbReference>
<keyword evidence="2" id="KW-1185">Reference proteome</keyword>
<protein>
    <recommendedName>
        <fullName evidence="3">Flagellar biosynthesis regulatory protein FlaF</fullName>
    </recommendedName>
</protein>
<organism evidence="1 2">
    <name type="scientific">Pseudoroseomonas cervicalis ATCC 49957</name>
    <dbReference type="NCBI Taxonomy" id="525371"/>
    <lineage>
        <taxon>Bacteria</taxon>
        <taxon>Pseudomonadati</taxon>
        <taxon>Pseudomonadota</taxon>
        <taxon>Alphaproteobacteria</taxon>
        <taxon>Acetobacterales</taxon>
        <taxon>Roseomonadaceae</taxon>
        <taxon>Roseomonas</taxon>
    </lineage>
</organism>
<evidence type="ECO:0000313" key="2">
    <source>
        <dbReference type="Proteomes" id="UP000005324"/>
    </source>
</evidence>
<dbReference type="Proteomes" id="UP000005324">
    <property type="component" value="Unassembled WGS sequence"/>
</dbReference>
<name>D5RL87_9PROT</name>
<dbReference type="RefSeq" id="WP_007004265.1">
    <property type="nucleotide sequence ID" value="NZ_GG770779.1"/>
</dbReference>
<dbReference type="Pfam" id="PF07309">
    <property type="entry name" value="FlaF"/>
    <property type="match status" value="1"/>
</dbReference>
<accession>D5RL87</accession>
<proteinExistence type="predicted"/>
<dbReference type="AlphaFoldDB" id="D5RL87"/>
<reference evidence="1 2" key="1">
    <citation type="submission" date="2010-04" db="EMBL/GenBank/DDBJ databases">
        <authorList>
            <person name="Qin X."/>
            <person name="Bachman B."/>
            <person name="Battles P."/>
            <person name="Bell A."/>
            <person name="Bess C."/>
            <person name="Bickham C."/>
            <person name="Chaboub L."/>
            <person name="Chen D."/>
            <person name="Coyle M."/>
            <person name="Deiros D.R."/>
            <person name="Dinh H."/>
            <person name="Forbes L."/>
            <person name="Fowler G."/>
            <person name="Francisco L."/>
            <person name="Fu Q."/>
            <person name="Gubbala S."/>
            <person name="Hale W."/>
            <person name="Han Y."/>
            <person name="Hemphill L."/>
            <person name="Highlander S.K."/>
            <person name="Hirani K."/>
            <person name="Hogues M."/>
            <person name="Jackson L."/>
            <person name="Jakkamsetti A."/>
            <person name="Javaid M."/>
            <person name="Jiang H."/>
            <person name="Korchina V."/>
            <person name="Kovar C."/>
            <person name="Lara F."/>
            <person name="Lee S."/>
            <person name="Mata R."/>
            <person name="Mathew T."/>
            <person name="Moen C."/>
            <person name="Morales K."/>
            <person name="Munidasa M."/>
            <person name="Nazareth L."/>
            <person name="Ngo R."/>
            <person name="Nguyen L."/>
            <person name="Okwuonu G."/>
            <person name="Ongeri F."/>
            <person name="Patil S."/>
            <person name="Petrosino J."/>
            <person name="Pham C."/>
            <person name="Pham P."/>
            <person name="Pu L.-L."/>
            <person name="Puazo M."/>
            <person name="Raj R."/>
            <person name="Reid J."/>
            <person name="Rouhana J."/>
            <person name="Saada N."/>
            <person name="Shang Y."/>
            <person name="Simmons D."/>
            <person name="Thornton R."/>
            <person name="Warren J."/>
            <person name="Weissenberger G."/>
            <person name="Zhang J."/>
            <person name="Zhang L."/>
            <person name="Zhou C."/>
            <person name="Zhu D."/>
            <person name="Muzny D."/>
            <person name="Worley K."/>
            <person name="Gibbs R."/>
        </authorList>
    </citation>
    <scope>NUCLEOTIDE SEQUENCE [LARGE SCALE GENOMIC DNA]</scope>
    <source>
        <strain evidence="1 2">ATCC 49957</strain>
    </source>
</reference>
<dbReference type="OrthoDB" id="9808944at2"/>
<evidence type="ECO:0000313" key="1">
    <source>
        <dbReference type="EMBL" id="EFH11937.1"/>
    </source>
</evidence>
<gene>
    <name evidence="1" type="ORF">HMPREF0731_1848</name>
</gene>
<sequence>MSHLSAAAPAAPFATMAALPTVFALGAPREEEAAAFRSAATTLLAAREAGHEARGEALRLNRRLWQAVLIALAAPENALPMPLRQGLATLATTMLREMDRNRPDLAFLAAINQEIAAGLSPCQ</sequence>
<evidence type="ECO:0008006" key="3">
    <source>
        <dbReference type="Google" id="ProtNLM"/>
    </source>
</evidence>
<dbReference type="GO" id="GO:0044781">
    <property type="term" value="P:bacterial-type flagellum organization"/>
    <property type="evidence" value="ECO:0007669"/>
    <property type="project" value="InterPro"/>
</dbReference>
<comment type="caution">
    <text evidence="1">The sequence shown here is derived from an EMBL/GenBank/DDBJ whole genome shotgun (WGS) entry which is preliminary data.</text>
</comment>
<dbReference type="EMBL" id="ADVL01000302">
    <property type="protein sequence ID" value="EFH11937.1"/>
    <property type="molecule type" value="Genomic_DNA"/>
</dbReference>